<dbReference type="Proteomes" id="UP000600101">
    <property type="component" value="Unassembled WGS sequence"/>
</dbReference>
<evidence type="ECO:0000313" key="2">
    <source>
        <dbReference type="Proteomes" id="UP000600101"/>
    </source>
</evidence>
<sequence length="132" mass="13928">MSETTTAIVPPSREQSDALKAIWEAIGRAVQSATHLQVVTILGNASVDTVNGLSEVVVTLPASSPEAGYSVLATNINLALGDIAQTFSPALLDGSHDNLLVLHQQMLDKGQTIVRDNLELLKSLVKELRASG</sequence>
<dbReference type="AlphaFoldDB" id="A0A9X0QVU8"/>
<evidence type="ECO:0000313" key="1">
    <source>
        <dbReference type="EMBL" id="MBC4014377.1"/>
    </source>
</evidence>
<keyword evidence="2" id="KW-1185">Reference proteome</keyword>
<accession>A0A9X0QVU8</accession>
<proteinExistence type="predicted"/>
<dbReference type="EMBL" id="JACOMF010000003">
    <property type="protein sequence ID" value="MBC4014377.1"/>
    <property type="molecule type" value="Genomic_DNA"/>
</dbReference>
<organism evidence="1 2">
    <name type="scientific">Siccirubricoccus deserti</name>
    <dbReference type="NCBI Taxonomy" id="2013562"/>
    <lineage>
        <taxon>Bacteria</taxon>
        <taxon>Pseudomonadati</taxon>
        <taxon>Pseudomonadota</taxon>
        <taxon>Alphaproteobacteria</taxon>
        <taxon>Acetobacterales</taxon>
        <taxon>Roseomonadaceae</taxon>
        <taxon>Siccirubricoccus</taxon>
    </lineage>
</organism>
<comment type="caution">
    <text evidence="1">The sequence shown here is derived from an EMBL/GenBank/DDBJ whole genome shotgun (WGS) entry which is preliminary data.</text>
</comment>
<name>A0A9X0QVU8_9PROT</name>
<gene>
    <name evidence="1" type="ORF">H7965_03490</name>
</gene>
<protein>
    <submittedName>
        <fullName evidence="1">Uncharacterized protein</fullName>
    </submittedName>
</protein>
<reference evidence="1" key="1">
    <citation type="submission" date="2020-08" db="EMBL/GenBank/DDBJ databases">
        <authorList>
            <person name="Hu Y."/>
            <person name="Nguyen S.V."/>
            <person name="Li F."/>
            <person name="Fanning S."/>
        </authorList>
    </citation>
    <scope>NUCLEOTIDE SEQUENCE</scope>
    <source>
        <strain evidence="1">SYSU D8009</strain>
    </source>
</reference>
<dbReference type="RefSeq" id="WP_186769152.1">
    <property type="nucleotide sequence ID" value="NZ_JACOMF010000003.1"/>
</dbReference>